<feature type="transmembrane region" description="Helical" evidence="8">
    <location>
        <begin position="321"/>
        <end position="352"/>
    </location>
</feature>
<evidence type="ECO:0000256" key="6">
    <source>
        <dbReference type="ARBA" id="ARBA00023065"/>
    </source>
</evidence>
<dbReference type="InterPro" id="IPR003445">
    <property type="entry name" value="Cat_transpt"/>
</dbReference>
<dbReference type="PANTHER" id="PTHR32024">
    <property type="entry name" value="TRK SYSTEM POTASSIUM UPTAKE PROTEIN TRKG-RELATED"/>
    <property type="match status" value="1"/>
</dbReference>
<keyword evidence="2" id="KW-0813">Transport</keyword>
<evidence type="ECO:0000256" key="8">
    <source>
        <dbReference type="SAM" id="Phobius"/>
    </source>
</evidence>
<feature type="transmembrane region" description="Helical" evidence="8">
    <location>
        <begin position="147"/>
        <end position="170"/>
    </location>
</feature>
<keyword evidence="6" id="KW-0406">Ion transport</keyword>
<dbReference type="Pfam" id="PF02386">
    <property type="entry name" value="TrkH"/>
    <property type="match status" value="1"/>
</dbReference>
<evidence type="ECO:0000256" key="7">
    <source>
        <dbReference type="ARBA" id="ARBA00023136"/>
    </source>
</evidence>
<organism evidence="9 10">
    <name type="scientific">Saccharopolyspora taberi</name>
    <dbReference type="NCBI Taxonomy" id="60895"/>
    <lineage>
        <taxon>Bacteria</taxon>
        <taxon>Bacillati</taxon>
        <taxon>Actinomycetota</taxon>
        <taxon>Actinomycetes</taxon>
        <taxon>Pseudonocardiales</taxon>
        <taxon>Pseudonocardiaceae</taxon>
        <taxon>Saccharopolyspora</taxon>
    </lineage>
</organism>
<feature type="transmembrane region" description="Helical" evidence="8">
    <location>
        <begin position="65"/>
        <end position="84"/>
    </location>
</feature>
<proteinExistence type="predicted"/>
<evidence type="ECO:0000313" key="9">
    <source>
        <dbReference type="EMBL" id="GAA2788097.1"/>
    </source>
</evidence>
<feature type="transmembrane region" description="Helical" evidence="8">
    <location>
        <begin position="182"/>
        <end position="201"/>
    </location>
</feature>
<evidence type="ECO:0000256" key="2">
    <source>
        <dbReference type="ARBA" id="ARBA00022448"/>
    </source>
</evidence>
<dbReference type="RefSeq" id="WP_425565045.1">
    <property type="nucleotide sequence ID" value="NZ_BAAAUX010000011.1"/>
</dbReference>
<keyword evidence="3" id="KW-1003">Cell membrane</keyword>
<feature type="transmembrane region" description="Helical" evidence="8">
    <location>
        <begin position="32"/>
        <end position="53"/>
    </location>
</feature>
<feature type="transmembrane region" description="Helical" evidence="8">
    <location>
        <begin position="254"/>
        <end position="273"/>
    </location>
</feature>
<sequence>MIVRLGSRWRPVASARDLLSTRRQHRPGAKHPARLIVAGFGVVLLVGTVLLMLPVAAESGEATSFVAALFTATSAVCVTGLVVVDTPTYWSAFGEAVLLALIQVGGLGIMTLASLLGLLVARRLGLRLQRGAQEETKSVGLGSVRRVVVGVIATSFVVEIATAAALTARFAIGYHEPAGRAVYLGVFHAVSAFNNAGFALYTDNLVRFAADPWINVPIMGAFVLGGLGFPVLFEIVRHVRGRAHRWSMHARITLTTYAALSFVGVVAITAIEWSNPDTLGTLGVGGRLVAGIFHGMTPRTAGFNSVDVGEMHPASLMITDILMFVGGGSAGTAGGIKVTTFALLAAVMLTEVRGDTHVHVAGRKLPAAVHRQALTVALAGVGLVFVATVVLLLISPFGLDAVLFESVSAFGTVGMSTGITADLPEAAQLVIIVLMFAGRVGPITFASALALRERERRYDLPEERPIVG</sequence>
<feature type="transmembrane region" description="Helical" evidence="8">
    <location>
        <begin position="213"/>
        <end position="233"/>
    </location>
</feature>
<evidence type="ECO:0000256" key="4">
    <source>
        <dbReference type="ARBA" id="ARBA00022692"/>
    </source>
</evidence>
<protein>
    <submittedName>
        <fullName evidence="9">Potassium transporter TrkG</fullName>
    </submittedName>
</protein>
<comment type="caution">
    <text evidence="9">The sequence shown here is derived from an EMBL/GenBank/DDBJ whole genome shotgun (WGS) entry which is preliminary data.</text>
</comment>
<keyword evidence="4 8" id="KW-0812">Transmembrane</keyword>
<keyword evidence="10" id="KW-1185">Reference proteome</keyword>
<dbReference type="Proteomes" id="UP001500979">
    <property type="component" value="Unassembled WGS sequence"/>
</dbReference>
<comment type="subcellular location">
    <subcellularLocation>
        <location evidence="1">Cell membrane</location>
        <topology evidence="1">Multi-pass membrane protein</topology>
    </subcellularLocation>
</comment>
<evidence type="ECO:0000256" key="5">
    <source>
        <dbReference type="ARBA" id="ARBA00022989"/>
    </source>
</evidence>
<feature type="transmembrane region" description="Helical" evidence="8">
    <location>
        <begin position="96"/>
        <end position="121"/>
    </location>
</feature>
<dbReference type="PANTHER" id="PTHR32024:SF1">
    <property type="entry name" value="KTR SYSTEM POTASSIUM UPTAKE PROTEIN B"/>
    <property type="match status" value="1"/>
</dbReference>
<feature type="transmembrane region" description="Helical" evidence="8">
    <location>
        <begin position="373"/>
        <end position="394"/>
    </location>
</feature>
<feature type="transmembrane region" description="Helical" evidence="8">
    <location>
        <begin position="426"/>
        <end position="451"/>
    </location>
</feature>
<accession>A0ABN3VE97</accession>
<evidence type="ECO:0000256" key="1">
    <source>
        <dbReference type="ARBA" id="ARBA00004651"/>
    </source>
</evidence>
<evidence type="ECO:0000256" key="3">
    <source>
        <dbReference type="ARBA" id="ARBA00022475"/>
    </source>
</evidence>
<evidence type="ECO:0000313" key="10">
    <source>
        <dbReference type="Proteomes" id="UP001500979"/>
    </source>
</evidence>
<keyword evidence="5 8" id="KW-1133">Transmembrane helix</keyword>
<dbReference type="EMBL" id="BAAAUX010000011">
    <property type="protein sequence ID" value="GAA2788097.1"/>
    <property type="molecule type" value="Genomic_DNA"/>
</dbReference>
<reference evidence="9 10" key="1">
    <citation type="journal article" date="2019" name="Int. J. Syst. Evol. Microbiol.">
        <title>The Global Catalogue of Microorganisms (GCM) 10K type strain sequencing project: providing services to taxonomists for standard genome sequencing and annotation.</title>
        <authorList>
            <consortium name="The Broad Institute Genomics Platform"/>
            <consortium name="The Broad Institute Genome Sequencing Center for Infectious Disease"/>
            <person name="Wu L."/>
            <person name="Ma J."/>
        </authorList>
    </citation>
    <scope>NUCLEOTIDE SEQUENCE [LARGE SCALE GENOMIC DNA]</scope>
    <source>
        <strain evidence="9 10">JCM 9383</strain>
    </source>
</reference>
<name>A0ABN3VE97_9PSEU</name>
<keyword evidence="7 8" id="KW-0472">Membrane</keyword>
<gene>
    <name evidence="9" type="ORF">GCM10010470_23310</name>
</gene>